<proteinExistence type="predicted"/>
<name>A0AAV9SGX6_9TELE</name>
<comment type="caution">
    <text evidence="2">The sequence shown here is derived from an EMBL/GenBank/DDBJ whole genome shotgun (WGS) entry which is preliminary data.</text>
</comment>
<gene>
    <name evidence="2" type="ORF">CRENBAI_021383</name>
</gene>
<protein>
    <submittedName>
        <fullName evidence="2">Uncharacterized protein</fullName>
    </submittedName>
</protein>
<evidence type="ECO:0000313" key="3">
    <source>
        <dbReference type="Proteomes" id="UP001311232"/>
    </source>
</evidence>
<dbReference type="Proteomes" id="UP001311232">
    <property type="component" value="Unassembled WGS sequence"/>
</dbReference>
<reference evidence="2 3" key="1">
    <citation type="submission" date="2021-06" db="EMBL/GenBank/DDBJ databases">
        <authorList>
            <person name="Palmer J.M."/>
        </authorList>
    </citation>
    <scope>NUCLEOTIDE SEQUENCE [LARGE SCALE GENOMIC DNA]</scope>
    <source>
        <strain evidence="2 3">MEX-2019</strain>
        <tissue evidence="2">Muscle</tissue>
    </source>
</reference>
<dbReference type="AlphaFoldDB" id="A0AAV9SGX6"/>
<feature type="compositionally biased region" description="Basic and acidic residues" evidence="1">
    <location>
        <begin position="46"/>
        <end position="63"/>
    </location>
</feature>
<accession>A0AAV9SGX6</accession>
<dbReference type="EMBL" id="JAHHUM010000348">
    <property type="protein sequence ID" value="KAK5620615.1"/>
    <property type="molecule type" value="Genomic_DNA"/>
</dbReference>
<organism evidence="2 3">
    <name type="scientific">Crenichthys baileyi</name>
    <name type="common">White River springfish</name>
    <dbReference type="NCBI Taxonomy" id="28760"/>
    <lineage>
        <taxon>Eukaryota</taxon>
        <taxon>Metazoa</taxon>
        <taxon>Chordata</taxon>
        <taxon>Craniata</taxon>
        <taxon>Vertebrata</taxon>
        <taxon>Euteleostomi</taxon>
        <taxon>Actinopterygii</taxon>
        <taxon>Neopterygii</taxon>
        <taxon>Teleostei</taxon>
        <taxon>Neoteleostei</taxon>
        <taxon>Acanthomorphata</taxon>
        <taxon>Ovalentaria</taxon>
        <taxon>Atherinomorphae</taxon>
        <taxon>Cyprinodontiformes</taxon>
        <taxon>Goodeidae</taxon>
        <taxon>Crenichthys</taxon>
    </lineage>
</organism>
<feature type="region of interest" description="Disordered" evidence="1">
    <location>
        <begin position="29"/>
        <end position="82"/>
    </location>
</feature>
<sequence>MPRSGGKGATWVCKLAQAIRHGHLILQGSRRRRAGMVEEEEEEEEREMKIERKELKDCGGKEQRRSRRTYVPRQSSRTREDAQSKLFHSDELLVRKSNVSSGIAAKALCHEICAFASDRQLHVDVVLETESALCRHIRDWNYKRYFSQNFEIREHFSN</sequence>
<evidence type="ECO:0000256" key="1">
    <source>
        <dbReference type="SAM" id="MobiDB-lite"/>
    </source>
</evidence>
<keyword evidence="3" id="KW-1185">Reference proteome</keyword>
<evidence type="ECO:0000313" key="2">
    <source>
        <dbReference type="EMBL" id="KAK5620615.1"/>
    </source>
</evidence>